<dbReference type="PANTHER" id="PTHR10361:SF24">
    <property type="entry name" value="P3 PROTEIN"/>
    <property type="match status" value="1"/>
</dbReference>
<keyword evidence="7" id="KW-1185">Reference proteome</keyword>
<feature type="transmembrane region" description="Helical" evidence="5">
    <location>
        <begin position="137"/>
        <end position="157"/>
    </location>
</feature>
<organism evidence="6 7">
    <name type="scientific">Micromonospora krabiensis</name>
    <dbReference type="NCBI Taxonomy" id="307121"/>
    <lineage>
        <taxon>Bacteria</taxon>
        <taxon>Bacillati</taxon>
        <taxon>Actinomycetota</taxon>
        <taxon>Actinomycetes</taxon>
        <taxon>Micromonosporales</taxon>
        <taxon>Micromonosporaceae</taxon>
        <taxon>Micromonospora</taxon>
    </lineage>
</organism>
<dbReference type="InterPro" id="IPR036259">
    <property type="entry name" value="MFS_trans_sf"/>
</dbReference>
<evidence type="ECO:0000313" key="6">
    <source>
        <dbReference type="EMBL" id="SBV25763.1"/>
    </source>
</evidence>
<dbReference type="InterPro" id="IPR038770">
    <property type="entry name" value="Na+/solute_symporter_sf"/>
</dbReference>
<sequence length="298" mass="30894">MDSALTLIGLPIALGIIMLGLGLGLTTADFRRVAQHPRAAVIALVCQMLLLPAICFALVLAFDLPPELAVGMMLLAASPGGTTANLYSHLFGGHVALNITLTAVNSVLAVFTLPVVVNLSASHFLGDGRSIGLQFDKVLQVFAIVLVPVAIGMLLRARLPRLAERLNRPVRILSVVVLVAVVAGAVLGERENIADYFVSVGLAVLAFNVVSLAVGYGVPRAAGVDRRAATAAGFEIGIHNSTLAITIALSPALLDNTRMAIPGAVYGIVMFFTAAAFGYLVTRVGTRPAAVVDESAPA</sequence>
<evidence type="ECO:0000256" key="4">
    <source>
        <dbReference type="ARBA" id="ARBA00023136"/>
    </source>
</evidence>
<feature type="transmembrane region" description="Helical" evidence="5">
    <location>
        <begin position="169"/>
        <end position="187"/>
    </location>
</feature>
<keyword evidence="3 5" id="KW-1133">Transmembrane helix</keyword>
<accession>A0A1C3MZJ6</accession>
<evidence type="ECO:0000313" key="7">
    <source>
        <dbReference type="Proteomes" id="UP000199393"/>
    </source>
</evidence>
<feature type="transmembrane region" description="Helical" evidence="5">
    <location>
        <begin position="260"/>
        <end position="281"/>
    </location>
</feature>
<keyword evidence="4 5" id="KW-0472">Membrane</keyword>
<feature type="transmembrane region" description="Helical" evidence="5">
    <location>
        <begin position="228"/>
        <end position="254"/>
    </location>
</feature>
<protein>
    <submittedName>
        <fullName evidence="6">Bile acid:Na+ symporter, BASS family</fullName>
    </submittedName>
</protein>
<dbReference type="SUPFAM" id="SSF103473">
    <property type="entry name" value="MFS general substrate transporter"/>
    <property type="match status" value="1"/>
</dbReference>
<feature type="transmembrane region" description="Helical" evidence="5">
    <location>
        <begin position="95"/>
        <end position="117"/>
    </location>
</feature>
<dbReference type="Proteomes" id="UP000199393">
    <property type="component" value="Chromosome I"/>
</dbReference>
<dbReference type="InterPro" id="IPR004710">
    <property type="entry name" value="Bilac:Na_transpt"/>
</dbReference>
<dbReference type="STRING" id="307121.GA0070620_1243"/>
<dbReference type="EMBL" id="LT598496">
    <property type="protein sequence ID" value="SBV25763.1"/>
    <property type="molecule type" value="Genomic_DNA"/>
</dbReference>
<gene>
    <name evidence="6" type="ORF">GA0070620_1243</name>
</gene>
<dbReference type="RefSeq" id="WP_091588972.1">
    <property type="nucleotide sequence ID" value="NZ_JBHRWG010000003.1"/>
</dbReference>
<dbReference type="PANTHER" id="PTHR10361">
    <property type="entry name" value="SODIUM-BILE ACID COTRANSPORTER"/>
    <property type="match status" value="1"/>
</dbReference>
<dbReference type="Gene3D" id="1.20.1530.20">
    <property type="match status" value="1"/>
</dbReference>
<evidence type="ECO:0000256" key="1">
    <source>
        <dbReference type="ARBA" id="ARBA00004141"/>
    </source>
</evidence>
<dbReference type="InterPro" id="IPR002657">
    <property type="entry name" value="BilAc:Na_symport/Acr3"/>
</dbReference>
<evidence type="ECO:0000256" key="5">
    <source>
        <dbReference type="SAM" id="Phobius"/>
    </source>
</evidence>
<feature type="transmembrane region" description="Helical" evidence="5">
    <location>
        <begin position="6"/>
        <end position="28"/>
    </location>
</feature>
<feature type="transmembrane region" description="Helical" evidence="5">
    <location>
        <begin position="68"/>
        <end position="88"/>
    </location>
</feature>
<name>A0A1C3MZJ6_9ACTN</name>
<dbReference type="AlphaFoldDB" id="A0A1C3MZJ6"/>
<feature type="transmembrane region" description="Helical" evidence="5">
    <location>
        <begin position="193"/>
        <end position="216"/>
    </location>
</feature>
<keyword evidence="2 5" id="KW-0812">Transmembrane</keyword>
<dbReference type="GO" id="GO:0016020">
    <property type="term" value="C:membrane"/>
    <property type="evidence" value="ECO:0007669"/>
    <property type="project" value="UniProtKB-SubCell"/>
</dbReference>
<dbReference type="OrthoDB" id="9806785at2"/>
<evidence type="ECO:0000256" key="3">
    <source>
        <dbReference type="ARBA" id="ARBA00022989"/>
    </source>
</evidence>
<evidence type="ECO:0000256" key="2">
    <source>
        <dbReference type="ARBA" id="ARBA00022692"/>
    </source>
</evidence>
<dbReference type="Pfam" id="PF01758">
    <property type="entry name" value="SBF"/>
    <property type="match status" value="1"/>
</dbReference>
<feature type="transmembrane region" description="Helical" evidence="5">
    <location>
        <begin position="40"/>
        <end position="62"/>
    </location>
</feature>
<reference evidence="7" key="1">
    <citation type="submission" date="2016-06" db="EMBL/GenBank/DDBJ databases">
        <authorList>
            <person name="Varghese N."/>
        </authorList>
    </citation>
    <scope>NUCLEOTIDE SEQUENCE [LARGE SCALE GENOMIC DNA]</scope>
    <source>
        <strain evidence="7">DSM 45344</strain>
    </source>
</reference>
<dbReference type="PATRIC" id="fig|307121.4.peg.1274"/>
<proteinExistence type="predicted"/>
<comment type="subcellular location">
    <subcellularLocation>
        <location evidence="1">Membrane</location>
        <topology evidence="1">Multi-pass membrane protein</topology>
    </subcellularLocation>
</comment>